<dbReference type="EMBL" id="MU853402">
    <property type="protein sequence ID" value="KAK4137107.1"/>
    <property type="molecule type" value="Genomic_DNA"/>
</dbReference>
<evidence type="ECO:0000256" key="1">
    <source>
        <dbReference type="SAM" id="MobiDB-lite"/>
    </source>
</evidence>
<sequence length="183" mass="19374">MSPPVLRKANKITIKTCAQRQREGLEPKVSNLGGEFYVPRVLSSAQVGGLTGYIYDHKTTHGAASSQKTKNPPRMPPCSGQELSAPVHTSLSSLPGLLPKNSQNKTKLHPSPSTPINVPAPGDEPSRRDSAADPVLAHPADGAQALPLACRYRPTQRTTAHVAVACGTREGTHLERLAGGQPL</sequence>
<name>A0AAN6ZG33_9PEZI</name>
<evidence type="ECO:0000313" key="3">
    <source>
        <dbReference type="Proteomes" id="UP001304895"/>
    </source>
</evidence>
<dbReference type="AlphaFoldDB" id="A0AAN6ZG33"/>
<keyword evidence="3" id="KW-1185">Reference proteome</keyword>
<reference evidence="2" key="1">
    <citation type="journal article" date="2023" name="Mol. Phylogenet. Evol.">
        <title>Genome-scale phylogeny and comparative genomics of the fungal order Sordariales.</title>
        <authorList>
            <person name="Hensen N."/>
            <person name="Bonometti L."/>
            <person name="Westerberg I."/>
            <person name="Brannstrom I.O."/>
            <person name="Guillou S."/>
            <person name="Cros-Aarteil S."/>
            <person name="Calhoun S."/>
            <person name="Haridas S."/>
            <person name="Kuo A."/>
            <person name="Mondo S."/>
            <person name="Pangilinan J."/>
            <person name="Riley R."/>
            <person name="LaButti K."/>
            <person name="Andreopoulos B."/>
            <person name="Lipzen A."/>
            <person name="Chen C."/>
            <person name="Yan M."/>
            <person name="Daum C."/>
            <person name="Ng V."/>
            <person name="Clum A."/>
            <person name="Steindorff A."/>
            <person name="Ohm R.A."/>
            <person name="Martin F."/>
            <person name="Silar P."/>
            <person name="Natvig D.O."/>
            <person name="Lalanne C."/>
            <person name="Gautier V."/>
            <person name="Ament-Velasquez S.L."/>
            <person name="Kruys A."/>
            <person name="Hutchinson M.I."/>
            <person name="Powell A.J."/>
            <person name="Barry K."/>
            <person name="Miller A.N."/>
            <person name="Grigoriev I.V."/>
            <person name="Debuchy R."/>
            <person name="Gladieux P."/>
            <person name="Hiltunen Thoren M."/>
            <person name="Johannesson H."/>
        </authorList>
    </citation>
    <scope>NUCLEOTIDE SEQUENCE</scope>
    <source>
        <strain evidence="2">CBS 123565</strain>
    </source>
</reference>
<reference evidence="2" key="2">
    <citation type="submission" date="2023-05" db="EMBL/GenBank/DDBJ databases">
        <authorList>
            <consortium name="Lawrence Berkeley National Laboratory"/>
            <person name="Steindorff A."/>
            <person name="Hensen N."/>
            <person name="Bonometti L."/>
            <person name="Westerberg I."/>
            <person name="Brannstrom I.O."/>
            <person name="Guillou S."/>
            <person name="Cros-Aarteil S."/>
            <person name="Calhoun S."/>
            <person name="Haridas S."/>
            <person name="Kuo A."/>
            <person name="Mondo S."/>
            <person name="Pangilinan J."/>
            <person name="Riley R."/>
            <person name="Labutti K."/>
            <person name="Andreopoulos B."/>
            <person name="Lipzen A."/>
            <person name="Chen C."/>
            <person name="Yanf M."/>
            <person name="Daum C."/>
            <person name="Ng V."/>
            <person name="Clum A."/>
            <person name="Ohm R."/>
            <person name="Martin F."/>
            <person name="Silar P."/>
            <person name="Natvig D."/>
            <person name="Lalanne C."/>
            <person name="Gautier V."/>
            <person name="Ament-Velasquez S.L."/>
            <person name="Kruys A."/>
            <person name="Hutchinson M.I."/>
            <person name="Powell A.J."/>
            <person name="Barry K."/>
            <person name="Miller A.N."/>
            <person name="Grigoriev I.V."/>
            <person name="Debuchy R."/>
            <person name="Gladieux P."/>
            <person name="Thoren M.H."/>
            <person name="Johannesson H."/>
        </authorList>
    </citation>
    <scope>NUCLEOTIDE SEQUENCE</scope>
    <source>
        <strain evidence="2">CBS 123565</strain>
    </source>
</reference>
<dbReference type="Proteomes" id="UP001304895">
    <property type="component" value="Unassembled WGS sequence"/>
</dbReference>
<protein>
    <submittedName>
        <fullName evidence="2">Uncharacterized protein</fullName>
    </submittedName>
</protein>
<comment type="caution">
    <text evidence="2">The sequence shown here is derived from an EMBL/GenBank/DDBJ whole genome shotgun (WGS) entry which is preliminary data.</text>
</comment>
<gene>
    <name evidence="2" type="ORF">BT67DRAFT_95112</name>
</gene>
<evidence type="ECO:0000313" key="2">
    <source>
        <dbReference type="EMBL" id="KAK4137107.1"/>
    </source>
</evidence>
<accession>A0AAN6ZG33</accession>
<feature type="region of interest" description="Disordered" evidence="1">
    <location>
        <begin position="61"/>
        <end position="144"/>
    </location>
</feature>
<proteinExistence type="predicted"/>
<organism evidence="2 3">
    <name type="scientific">Trichocladium antarcticum</name>
    <dbReference type="NCBI Taxonomy" id="1450529"/>
    <lineage>
        <taxon>Eukaryota</taxon>
        <taxon>Fungi</taxon>
        <taxon>Dikarya</taxon>
        <taxon>Ascomycota</taxon>
        <taxon>Pezizomycotina</taxon>
        <taxon>Sordariomycetes</taxon>
        <taxon>Sordariomycetidae</taxon>
        <taxon>Sordariales</taxon>
        <taxon>Chaetomiaceae</taxon>
        <taxon>Trichocladium</taxon>
    </lineage>
</organism>